<reference evidence="1 2" key="1">
    <citation type="journal article" date="2016" name="Genome Announc.">
        <title>First Complete Genome Sequence of a Subdivision 6 Acidobacterium Strain.</title>
        <authorList>
            <person name="Huang S."/>
            <person name="Vieira S."/>
            <person name="Bunk B."/>
            <person name="Riedel T."/>
            <person name="Sproer C."/>
            <person name="Overmann J."/>
        </authorList>
    </citation>
    <scope>NUCLEOTIDE SEQUENCE [LARGE SCALE GENOMIC DNA]</scope>
    <source>
        <strain evidence="2">DSM 100886 HEG_-6_39</strain>
    </source>
</reference>
<dbReference type="STRING" id="1855912.LuPra_01111"/>
<proteinExistence type="predicted"/>
<evidence type="ECO:0000313" key="2">
    <source>
        <dbReference type="Proteomes" id="UP000076079"/>
    </source>
</evidence>
<name>A0A143PH91_LUTPR</name>
<sequence>MRPDDEKLLLSSALSFAGWRRGFGESGAQP</sequence>
<organism evidence="1 2">
    <name type="scientific">Luteitalea pratensis</name>
    <dbReference type="NCBI Taxonomy" id="1855912"/>
    <lineage>
        <taxon>Bacteria</taxon>
        <taxon>Pseudomonadati</taxon>
        <taxon>Acidobacteriota</taxon>
        <taxon>Vicinamibacteria</taxon>
        <taxon>Vicinamibacterales</taxon>
        <taxon>Vicinamibacteraceae</taxon>
        <taxon>Luteitalea</taxon>
    </lineage>
</organism>
<reference evidence="2" key="2">
    <citation type="submission" date="2016-04" db="EMBL/GenBank/DDBJ databases">
        <title>First Complete Genome Sequence of a Subdivision 6 Acidobacterium.</title>
        <authorList>
            <person name="Huang S."/>
            <person name="Vieira S."/>
            <person name="Bunk B."/>
            <person name="Riedel T."/>
            <person name="Sproeer C."/>
            <person name="Overmann J."/>
        </authorList>
    </citation>
    <scope>NUCLEOTIDE SEQUENCE [LARGE SCALE GENOMIC DNA]</scope>
    <source>
        <strain evidence="2">DSM 100886 HEG_-6_39</strain>
    </source>
</reference>
<accession>A0A143PH91</accession>
<dbReference type="Proteomes" id="UP000076079">
    <property type="component" value="Chromosome"/>
</dbReference>
<dbReference type="EMBL" id="CP015136">
    <property type="protein sequence ID" value="AMY07927.1"/>
    <property type="molecule type" value="Genomic_DNA"/>
</dbReference>
<protein>
    <submittedName>
        <fullName evidence="1">Uncharacterized protein</fullName>
    </submittedName>
</protein>
<gene>
    <name evidence="1" type="ORF">LuPra_01111</name>
</gene>
<evidence type="ECO:0000313" key="1">
    <source>
        <dbReference type="EMBL" id="AMY07927.1"/>
    </source>
</evidence>
<dbReference type="KEGG" id="abac:LuPra_01111"/>
<dbReference type="AlphaFoldDB" id="A0A143PH91"/>
<keyword evidence="2" id="KW-1185">Reference proteome</keyword>